<evidence type="ECO:0000313" key="2">
    <source>
        <dbReference type="EMBL" id="PXV66875.1"/>
    </source>
</evidence>
<dbReference type="Proteomes" id="UP000247973">
    <property type="component" value="Unassembled WGS sequence"/>
</dbReference>
<dbReference type="EMBL" id="QICL01000004">
    <property type="protein sequence ID" value="PXV66875.1"/>
    <property type="molecule type" value="Genomic_DNA"/>
</dbReference>
<dbReference type="RefSeq" id="WP_110309831.1">
    <property type="nucleotide sequence ID" value="NZ_QICL01000004.1"/>
</dbReference>
<sequence length="449" mass="52146">MVKKRISIAYILSFFVLHLLAQSSPVVIPSLPVIKPNIPTTPNNNIYNLYPNSQTITPQNYQQDAATITNVQQRNAAIQREVSEHQQMLGEIQRQTDIQMLLKGGFPSLAHNEGTANYYNAFDEINSMLKGDTPLNIGRAIFLIENAYYDNAIDYNEYRSSIKSSVDFCNQIMEDEKLDKNDNLTKNMMLFRYMSDTLETRDKTTKKKLFHYPVKYNLDDYDSHISFDSHFVTTLMRTGKGQCESMPLYYLTLAEEMGAEAYWSFSPRHSFVKIQDDKNNWYNVELTCQGILSDTHYMNNGFIKAEAIQNGLYLEPMEKKKAIAELLTHLMRGYYQKYGYDDFILKCADIVMQYSPNSVRALMFKADYETQLTLTLAHLLQAPKPDIMKEMLPEAYTHFEQMQALYKQMDDLGYEELPNDLYARWLDHIAKEKAKADKLPSIFLKIRKE</sequence>
<protein>
    <recommendedName>
        <fullName evidence="4">Transglutaminase superfamily protein</fullName>
    </recommendedName>
</protein>
<feature type="coiled-coil region" evidence="1">
    <location>
        <begin position="68"/>
        <end position="95"/>
    </location>
</feature>
<reference evidence="2 3" key="1">
    <citation type="submission" date="2018-03" db="EMBL/GenBank/DDBJ databases">
        <title>Genomic Encyclopedia of Archaeal and Bacterial Type Strains, Phase II (KMG-II): from individual species to whole genera.</title>
        <authorList>
            <person name="Goeker M."/>
        </authorList>
    </citation>
    <scope>NUCLEOTIDE SEQUENCE [LARGE SCALE GENOMIC DNA]</scope>
    <source>
        <strain evidence="2 3">DSM 100214</strain>
    </source>
</reference>
<dbReference type="OrthoDB" id="1041391at2"/>
<evidence type="ECO:0008006" key="4">
    <source>
        <dbReference type="Google" id="ProtNLM"/>
    </source>
</evidence>
<keyword evidence="3" id="KW-1185">Reference proteome</keyword>
<accession>A0A2V3PU81</accession>
<evidence type="ECO:0000256" key="1">
    <source>
        <dbReference type="SAM" id="Coils"/>
    </source>
</evidence>
<gene>
    <name evidence="2" type="ORF">CLV62_104136</name>
</gene>
<keyword evidence="1" id="KW-0175">Coiled coil</keyword>
<evidence type="ECO:0000313" key="3">
    <source>
        <dbReference type="Proteomes" id="UP000247973"/>
    </source>
</evidence>
<dbReference type="AlphaFoldDB" id="A0A2V3PU81"/>
<proteinExistence type="predicted"/>
<organism evidence="2 3">
    <name type="scientific">Dysgonomonas alginatilytica</name>
    <dbReference type="NCBI Taxonomy" id="1605892"/>
    <lineage>
        <taxon>Bacteria</taxon>
        <taxon>Pseudomonadati</taxon>
        <taxon>Bacteroidota</taxon>
        <taxon>Bacteroidia</taxon>
        <taxon>Bacteroidales</taxon>
        <taxon>Dysgonomonadaceae</taxon>
        <taxon>Dysgonomonas</taxon>
    </lineage>
</organism>
<name>A0A2V3PU81_9BACT</name>
<comment type="caution">
    <text evidence="2">The sequence shown here is derived from an EMBL/GenBank/DDBJ whole genome shotgun (WGS) entry which is preliminary data.</text>
</comment>